<keyword evidence="1" id="KW-0472">Membrane</keyword>
<proteinExistence type="predicted"/>
<dbReference type="RefSeq" id="XP_060032255.1">
    <property type="nucleotide sequence ID" value="XM_060176272.1"/>
</dbReference>
<dbReference type="Proteomes" id="UP001652624">
    <property type="component" value="Chromosome 17"/>
</dbReference>
<keyword evidence="2" id="KW-1185">Reference proteome</keyword>
<keyword evidence="1" id="KW-0812">Transmembrane</keyword>
<protein>
    <submittedName>
        <fullName evidence="3 4">Uncharacterized protein LOC132533835 isoform X2</fullName>
    </submittedName>
</protein>
<evidence type="ECO:0000313" key="4">
    <source>
        <dbReference type="RefSeq" id="XP_060032256.1"/>
    </source>
</evidence>
<evidence type="ECO:0000256" key="1">
    <source>
        <dbReference type="SAM" id="Phobius"/>
    </source>
</evidence>
<dbReference type="RefSeq" id="XP_060032256.1">
    <property type="nucleotide sequence ID" value="XM_060176273.1"/>
</dbReference>
<gene>
    <name evidence="3 4" type="primary">LOC132533835</name>
</gene>
<evidence type="ECO:0000313" key="3">
    <source>
        <dbReference type="RefSeq" id="XP_060032255.1"/>
    </source>
</evidence>
<keyword evidence="1" id="KW-1133">Transmembrane helix</keyword>
<reference evidence="3 4" key="1">
    <citation type="submission" date="2025-05" db="UniProtKB">
        <authorList>
            <consortium name="RefSeq"/>
        </authorList>
    </citation>
    <scope>IDENTIFICATION</scope>
</reference>
<feature type="transmembrane region" description="Helical" evidence="1">
    <location>
        <begin position="27"/>
        <end position="45"/>
    </location>
</feature>
<dbReference type="GeneID" id="132533835"/>
<accession>A0ABM3W6R3</accession>
<evidence type="ECO:0000313" key="2">
    <source>
        <dbReference type="Proteomes" id="UP001652624"/>
    </source>
</evidence>
<sequence length="95" mass="11231">MPGYYLHIKKETRMLGNYPHIVISTGYPFWSSMLFILSGIFTVLLEKWRLKVLVPAEVQPFLPMEEPSSPQWRGDAERQMKICISFRRLLRKNAF</sequence>
<organism evidence="2 4">
    <name type="scientific">Erinaceus europaeus</name>
    <name type="common">Western European hedgehog</name>
    <dbReference type="NCBI Taxonomy" id="9365"/>
    <lineage>
        <taxon>Eukaryota</taxon>
        <taxon>Metazoa</taxon>
        <taxon>Chordata</taxon>
        <taxon>Craniata</taxon>
        <taxon>Vertebrata</taxon>
        <taxon>Euteleostomi</taxon>
        <taxon>Mammalia</taxon>
        <taxon>Eutheria</taxon>
        <taxon>Laurasiatheria</taxon>
        <taxon>Eulipotyphla</taxon>
        <taxon>Erinaceidae</taxon>
        <taxon>Erinaceinae</taxon>
        <taxon>Erinaceus</taxon>
    </lineage>
</organism>
<name>A0ABM3W6R3_ERIEU</name>